<sequence>MSSCQRVARPLIQSIQQQQHGRLLQTSTSFARSFSKTSARQDEVPPASTTSVTTPTSPTLSPTSSSKSMSELEATATATESVKLRMKDRLMDPNTTTAHWAERKLMRTGTPPIGSRRRRAALRSSQNVPFEQLPYQCFQEARRVLQEDRQEKLQALAKELAKVKRLEETPADQVPGGQRKKDLRLTSLRKYIEELKILVDINDPVVKRRFEDGLGECYALDDITLSYSTIGVKMLIAIIGDMNKPIYRHLAEKKWRGLPYRVITQRIEQLHIVPDALPKFDPVADVQLYFRRKKVEPGEILDSRVSEMSPRLKVQVFNAGERLVSVAVVDLDVPNAETDSFDRRCHYLAVNIPISPNQPSLPLGKVDKETQLAVPWLPAFSQMGAPYHRLAVFVLEQKDGATLDVAKLRELYSARDGFSLKSFQDKFPLKTVGLNVFRTIWDEGTRGVMERAGVPGADIQFKHKRVYSLKGPKKARGWEAKRSKPKYKSLWKYSTRIYGMKKRR</sequence>
<evidence type="ECO:0000256" key="2">
    <source>
        <dbReference type="ARBA" id="ARBA00023128"/>
    </source>
</evidence>
<comment type="function">
    <text evidence="3">Component of the mitochondrial ribosome (mitoribosome), a dedicated translation machinery responsible for the synthesis of mitochondrial genome-encoded proteins, including at least some of the essential transmembrane subunits of the mitochondrial respiratory chain. The mitoribosomes are attached to the mitochondrial inner membrane and translation products are cotranslationally integrated into the membrane.</text>
</comment>
<dbReference type="PANTHER" id="PTHR11362">
    <property type="entry name" value="PHOSPHATIDYLETHANOLAMINE-BINDING PROTEIN"/>
    <property type="match status" value="1"/>
</dbReference>
<evidence type="ECO:0000256" key="5">
    <source>
        <dbReference type="ARBA" id="ARBA00039444"/>
    </source>
</evidence>
<organism evidence="7 8">
    <name type="scientific">Xylaria grammica</name>
    <dbReference type="NCBI Taxonomy" id="363999"/>
    <lineage>
        <taxon>Eukaryota</taxon>
        <taxon>Fungi</taxon>
        <taxon>Dikarya</taxon>
        <taxon>Ascomycota</taxon>
        <taxon>Pezizomycotina</taxon>
        <taxon>Sordariomycetes</taxon>
        <taxon>Xylariomycetidae</taxon>
        <taxon>Xylariales</taxon>
        <taxon>Xylariaceae</taxon>
        <taxon>Xylaria</taxon>
    </lineage>
</organism>
<dbReference type="InterPro" id="IPR008914">
    <property type="entry name" value="PEBP"/>
</dbReference>
<dbReference type="Proteomes" id="UP000286045">
    <property type="component" value="Unassembled WGS sequence"/>
</dbReference>
<dbReference type="Gene3D" id="3.90.280.10">
    <property type="entry name" value="PEBP-like"/>
    <property type="match status" value="1"/>
</dbReference>
<dbReference type="PANTHER" id="PTHR11362:SF82">
    <property type="entry name" value="PHOSPHATIDYLETHANOLAMINE-BINDING PROTEIN 4"/>
    <property type="match status" value="1"/>
</dbReference>
<gene>
    <name evidence="7" type="ORF">EKO27_g9117</name>
</gene>
<evidence type="ECO:0000256" key="4">
    <source>
        <dbReference type="ARBA" id="ARBA00038016"/>
    </source>
</evidence>
<comment type="similarity">
    <text evidence="4">Belongs to the phosphatidylethanolamine-binding protein family. Mitochondrion-specific ribosomal protein mL38 subfamily.</text>
</comment>
<feature type="compositionally biased region" description="Low complexity" evidence="6">
    <location>
        <begin position="45"/>
        <end position="69"/>
    </location>
</feature>
<evidence type="ECO:0000313" key="7">
    <source>
        <dbReference type="EMBL" id="RWA05988.1"/>
    </source>
</evidence>
<dbReference type="InterPro" id="IPR035810">
    <property type="entry name" value="PEBP_euk"/>
</dbReference>
<evidence type="ECO:0000256" key="3">
    <source>
        <dbReference type="ARBA" id="ARBA00037226"/>
    </source>
</evidence>
<protein>
    <recommendedName>
        <fullName evidence="5">Large ribosomal subunit protein mL38</fullName>
    </recommendedName>
</protein>
<dbReference type="EMBL" id="RYZI01000379">
    <property type="protein sequence ID" value="RWA05988.1"/>
    <property type="molecule type" value="Genomic_DNA"/>
</dbReference>
<dbReference type="CDD" id="cd00866">
    <property type="entry name" value="PEBP_euk"/>
    <property type="match status" value="1"/>
</dbReference>
<keyword evidence="2" id="KW-0496">Mitochondrion</keyword>
<evidence type="ECO:0000313" key="8">
    <source>
        <dbReference type="Proteomes" id="UP000286045"/>
    </source>
</evidence>
<evidence type="ECO:0000256" key="1">
    <source>
        <dbReference type="ARBA" id="ARBA00004173"/>
    </source>
</evidence>
<keyword evidence="8" id="KW-1185">Reference proteome</keyword>
<dbReference type="Gene3D" id="1.20.58.1180">
    <property type="match status" value="1"/>
</dbReference>
<comment type="subcellular location">
    <subcellularLocation>
        <location evidence="1">Mitochondrion</location>
    </subcellularLocation>
</comment>
<reference evidence="7 8" key="1">
    <citation type="submission" date="2018-12" db="EMBL/GenBank/DDBJ databases">
        <title>Draft genome sequence of Xylaria grammica IHI A82.</title>
        <authorList>
            <person name="Buettner E."/>
            <person name="Kellner H."/>
        </authorList>
    </citation>
    <scope>NUCLEOTIDE SEQUENCE [LARGE SCALE GENOMIC DNA]</scope>
    <source>
        <strain evidence="7 8">IHI A82</strain>
    </source>
</reference>
<name>A0A439CUZ2_9PEZI</name>
<accession>A0A439CUZ2</accession>
<comment type="caution">
    <text evidence="7">The sequence shown here is derived from an EMBL/GenBank/DDBJ whole genome shotgun (WGS) entry which is preliminary data.</text>
</comment>
<dbReference type="InterPro" id="IPR036610">
    <property type="entry name" value="PEBP-like_sf"/>
</dbReference>
<dbReference type="STRING" id="363999.A0A439CUZ2"/>
<dbReference type="AlphaFoldDB" id="A0A439CUZ2"/>
<evidence type="ECO:0000256" key="6">
    <source>
        <dbReference type="SAM" id="MobiDB-lite"/>
    </source>
</evidence>
<dbReference type="Pfam" id="PF01161">
    <property type="entry name" value="PBP"/>
    <property type="match status" value="1"/>
</dbReference>
<dbReference type="SUPFAM" id="SSF49777">
    <property type="entry name" value="PEBP-like"/>
    <property type="match status" value="1"/>
</dbReference>
<proteinExistence type="inferred from homology"/>
<feature type="region of interest" description="Disordered" evidence="6">
    <location>
        <begin position="32"/>
        <end position="80"/>
    </location>
</feature>
<dbReference type="GO" id="GO:0005739">
    <property type="term" value="C:mitochondrion"/>
    <property type="evidence" value="ECO:0007669"/>
    <property type="project" value="UniProtKB-SubCell"/>
</dbReference>
<dbReference type="FunFam" id="3.90.280.10:FF:000004">
    <property type="entry name" value="Mitochondrial large ribosomal subunit YmL35"/>
    <property type="match status" value="1"/>
</dbReference>